<gene>
    <name evidence="2" type="ORF">XELAEV_18016371mg</name>
</gene>
<accession>A0A974HX17</accession>
<sequence length="98" mass="11121">MTPHGLGMRCWTDWGPAVFGYSPPAIILFCSHISLFYCLRIISPSSESNFPLILPFSIIPGLIPPWSPFRKQHPPETLTTQLSKRLCCQRATEEKQHP</sequence>
<feature type="transmembrane region" description="Helical" evidence="1">
    <location>
        <begin position="20"/>
        <end position="39"/>
    </location>
</feature>
<keyword evidence="1" id="KW-0472">Membrane</keyword>
<evidence type="ECO:0000313" key="3">
    <source>
        <dbReference type="Proteomes" id="UP000694892"/>
    </source>
</evidence>
<name>A0A974HX17_XENLA</name>
<dbReference type="AlphaFoldDB" id="A0A974HX17"/>
<dbReference type="Proteomes" id="UP000694892">
    <property type="component" value="Chromosome 2S"/>
</dbReference>
<keyword evidence="1" id="KW-1133">Transmembrane helix</keyword>
<proteinExistence type="predicted"/>
<protein>
    <submittedName>
        <fullName evidence="2">Uncharacterized protein</fullName>
    </submittedName>
</protein>
<reference evidence="3" key="1">
    <citation type="journal article" date="2016" name="Nature">
        <title>Genome evolution in the allotetraploid frog Xenopus laevis.</title>
        <authorList>
            <person name="Session A.M."/>
            <person name="Uno Y."/>
            <person name="Kwon T."/>
            <person name="Chapman J.A."/>
            <person name="Toyoda A."/>
            <person name="Takahashi S."/>
            <person name="Fukui A."/>
            <person name="Hikosaka A."/>
            <person name="Suzuki A."/>
            <person name="Kondo M."/>
            <person name="van Heeringen S.J."/>
            <person name="Quigley I."/>
            <person name="Heinz S."/>
            <person name="Ogino H."/>
            <person name="Ochi H."/>
            <person name="Hellsten U."/>
            <person name="Lyons J.B."/>
            <person name="Simakov O."/>
            <person name="Putnam N."/>
            <person name="Stites J."/>
            <person name="Kuroki Y."/>
            <person name="Tanaka T."/>
            <person name="Michiue T."/>
            <person name="Watanabe M."/>
            <person name="Bogdanovic O."/>
            <person name="Lister R."/>
            <person name="Georgiou G."/>
            <person name="Paranjpe S.S."/>
            <person name="van Kruijsbergen I."/>
            <person name="Shu S."/>
            <person name="Carlson J."/>
            <person name="Kinoshita T."/>
            <person name="Ohta Y."/>
            <person name="Mawaribuchi S."/>
            <person name="Jenkins J."/>
            <person name="Grimwood J."/>
            <person name="Schmutz J."/>
            <person name="Mitros T."/>
            <person name="Mozaffari S.V."/>
            <person name="Suzuki Y."/>
            <person name="Haramoto Y."/>
            <person name="Yamamoto T.S."/>
            <person name="Takagi C."/>
            <person name="Heald R."/>
            <person name="Miller K."/>
            <person name="Haudenschild C."/>
            <person name="Kitzman J."/>
            <person name="Nakayama T."/>
            <person name="Izutsu Y."/>
            <person name="Robert J."/>
            <person name="Fortriede J."/>
            <person name="Burns K."/>
            <person name="Lotay V."/>
            <person name="Karimi K."/>
            <person name="Yasuoka Y."/>
            <person name="Dichmann D.S."/>
            <person name="Flajnik M.F."/>
            <person name="Houston D.W."/>
            <person name="Shendure J."/>
            <person name="DuPasquier L."/>
            <person name="Vize P.D."/>
            <person name="Zorn A.M."/>
            <person name="Ito M."/>
            <person name="Marcotte E.M."/>
            <person name="Wallingford J.B."/>
            <person name="Ito Y."/>
            <person name="Asashima M."/>
            <person name="Ueno N."/>
            <person name="Matsuda Y."/>
            <person name="Veenstra G.J."/>
            <person name="Fujiyama A."/>
            <person name="Harland R.M."/>
            <person name="Taira M."/>
            <person name="Rokhsar D.S."/>
        </authorList>
    </citation>
    <scope>NUCLEOTIDE SEQUENCE [LARGE SCALE GENOMIC DNA]</scope>
    <source>
        <strain evidence="3">J</strain>
    </source>
</reference>
<evidence type="ECO:0000256" key="1">
    <source>
        <dbReference type="SAM" id="Phobius"/>
    </source>
</evidence>
<dbReference type="EMBL" id="CM004469">
    <property type="protein sequence ID" value="OCT93305.1"/>
    <property type="molecule type" value="Genomic_DNA"/>
</dbReference>
<organism evidence="2 3">
    <name type="scientific">Xenopus laevis</name>
    <name type="common">African clawed frog</name>
    <dbReference type="NCBI Taxonomy" id="8355"/>
    <lineage>
        <taxon>Eukaryota</taxon>
        <taxon>Metazoa</taxon>
        <taxon>Chordata</taxon>
        <taxon>Craniata</taxon>
        <taxon>Vertebrata</taxon>
        <taxon>Euteleostomi</taxon>
        <taxon>Amphibia</taxon>
        <taxon>Batrachia</taxon>
        <taxon>Anura</taxon>
        <taxon>Pipoidea</taxon>
        <taxon>Pipidae</taxon>
        <taxon>Xenopodinae</taxon>
        <taxon>Xenopus</taxon>
        <taxon>Xenopus</taxon>
    </lineage>
</organism>
<keyword evidence="1" id="KW-0812">Transmembrane</keyword>
<evidence type="ECO:0000313" key="2">
    <source>
        <dbReference type="EMBL" id="OCT93305.1"/>
    </source>
</evidence>